<reference evidence="2" key="2">
    <citation type="submission" date="2025-08" db="UniProtKB">
        <authorList>
            <consortium name="RefSeq"/>
        </authorList>
    </citation>
    <scope>IDENTIFICATION</scope>
    <source>
        <tissue evidence="2">Leaf</tissue>
    </source>
</reference>
<proteinExistence type="predicted"/>
<organism evidence="1 2">
    <name type="scientific">Nicotiana tabacum</name>
    <name type="common">Common tobacco</name>
    <dbReference type="NCBI Taxonomy" id="4097"/>
    <lineage>
        <taxon>Eukaryota</taxon>
        <taxon>Viridiplantae</taxon>
        <taxon>Streptophyta</taxon>
        <taxon>Embryophyta</taxon>
        <taxon>Tracheophyta</taxon>
        <taxon>Spermatophyta</taxon>
        <taxon>Magnoliopsida</taxon>
        <taxon>eudicotyledons</taxon>
        <taxon>Gunneridae</taxon>
        <taxon>Pentapetalae</taxon>
        <taxon>asterids</taxon>
        <taxon>lamiids</taxon>
        <taxon>Solanales</taxon>
        <taxon>Solanaceae</taxon>
        <taxon>Nicotianoideae</taxon>
        <taxon>Nicotianeae</taxon>
        <taxon>Nicotiana</taxon>
    </lineage>
</organism>
<dbReference type="RefSeq" id="XP_075084939.1">
    <property type="nucleotide sequence ID" value="XM_075228838.1"/>
</dbReference>
<name>A0AC58SJ14_TOBAC</name>
<gene>
    <name evidence="2" type="primary">LOC142168179</name>
</gene>
<keyword evidence="1" id="KW-1185">Reference proteome</keyword>
<accession>A0AC58SJ14</accession>
<sequence>MSFCGPMRVKSRREKRYVFMIVDDYSIYTWTIFLATKEETFGMFVTFVKKLQRKLNVHVASIRSDHGTEFKNINFLEFCMNNSIDYNFSTPRTLQQNDVVERKNRTLEDMAKTILISNGLPKSFKAKGVNIRGGKKFWYDNCTSLGALYHATGPDHWCDETIIHVGDVMIDGAWHEELLREIIPDDIIDHIIEKISLLNIPELKDKAYWQLETKGQFSVKTTWQYIRRTKNPSEEILAHIFLRSPAAMFVWKYFCGSAGIKIDGKHIIQRYNGRDSFAFCIRDGIGDLIYAQGEEIFEATNNIAEARAIPEALSGGRNQSVKNYGEKCKTSRVLMWIDIEKMCMVCVAVGTRQGGTNQKNYAGVNELVPSSKHEGNNGSQYSQNGGHSNARCISFYMGFKLNQMDVKSGFLNRYLKEEVFVGEPPRFESQEFPDYVYKLDKAIYGLKQTSKAWYERLSKFLVEN</sequence>
<reference evidence="1" key="1">
    <citation type="journal article" date="2014" name="Nat. Commun.">
        <title>The tobacco genome sequence and its comparison with those of tomato and potato.</title>
        <authorList>
            <person name="Sierro N."/>
            <person name="Battey J.N."/>
            <person name="Ouadi S."/>
            <person name="Bakaher N."/>
            <person name="Bovet L."/>
            <person name="Willig A."/>
            <person name="Goepfert S."/>
            <person name="Peitsch M.C."/>
            <person name="Ivanov N.V."/>
        </authorList>
    </citation>
    <scope>NUCLEOTIDE SEQUENCE [LARGE SCALE GENOMIC DNA]</scope>
</reference>
<evidence type="ECO:0000313" key="2">
    <source>
        <dbReference type="RefSeq" id="XP_075084939.1"/>
    </source>
</evidence>
<protein>
    <submittedName>
        <fullName evidence="2">Uncharacterized protein LOC142168179</fullName>
    </submittedName>
</protein>
<dbReference type="Proteomes" id="UP000790787">
    <property type="component" value="Chromosome 13"/>
</dbReference>
<evidence type="ECO:0000313" key="1">
    <source>
        <dbReference type="Proteomes" id="UP000790787"/>
    </source>
</evidence>